<name>A0ABD0MGG3_CIRMR</name>
<organism evidence="1 2">
    <name type="scientific">Cirrhinus mrigala</name>
    <name type="common">Mrigala</name>
    <dbReference type="NCBI Taxonomy" id="683832"/>
    <lineage>
        <taxon>Eukaryota</taxon>
        <taxon>Metazoa</taxon>
        <taxon>Chordata</taxon>
        <taxon>Craniata</taxon>
        <taxon>Vertebrata</taxon>
        <taxon>Euteleostomi</taxon>
        <taxon>Actinopterygii</taxon>
        <taxon>Neopterygii</taxon>
        <taxon>Teleostei</taxon>
        <taxon>Ostariophysi</taxon>
        <taxon>Cypriniformes</taxon>
        <taxon>Cyprinidae</taxon>
        <taxon>Labeoninae</taxon>
        <taxon>Labeonini</taxon>
        <taxon>Cirrhinus</taxon>
    </lineage>
</organism>
<dbReference type="Proteomes" id="UP001529510">
    <property type="component" value="Unassembled WGS sequence"/>
</dbReference>
<reference evidence="1 2" key="1">
    <citation type="submission" date="2024-05" db="EMBL/GenBank/DDBJ databases">
        <title>Genome sequencing and assembly of Indian major carp, Cirrhinus mrigala (Hamilton, 1822).</title>
        <authorList>
            <person name="Mohindra V."/>
            <person name="Chowdhury L.M."/>
            <person name="Lal K."/>
            <person name="Jena J.K."/>
        </authorList>
    </citation>
    <scope>NUCLEOTIDE SEQUENCE [LARGE SCALE GENOMIC DNA]</scope>
    <source>
        <strain evidence="1">CM1030</strain>
        <tissue evidence="1">Blood</tissue>
    </source>
</reference>
<feature type="non-terminal residue" evidence="1">
    <location>
        <position position="78"/>
    </location>
</feature>
<comment type="caution">
    <text evidence="1">The sequence shown here is derived from an EMBL/GenBank/DDBJ whole genome shotgun (WGS) entry which is preliminary data.</text>
</comment>
<evidence type="ECO:0000313" key="2">
    <source>
        <dbReference type="Proteomes" id="UP001529510"/>
    </source>
</evidence>
<gene>
    <name evidence="1" type="ORF">M9458_055368</name>
</gene>
<keyword evidence="2" id="KW-1185">Reference proteome</keyword>
<proteinExistence type="predicted"/>
<accession>A0ABD0MGG3</accession>
<dbReference type="AlphaFoldDB" id="A0ABD0MGG3"/>
<dbReference type="EMBL" id="JAMKFB020000477">
    <property type="protein sequence ID" value="KAL0149330.1"/>
    <property type="molecule type" value="Genomic_DNA"/>
</dbReference>
<sequence>MYLQTVNPTSYCHLNAAVPILLLCCAVLHNLTLLNGDVVESEDEKDHEDAPLNPTTLKQEQENMCGTIWPSPCLLDYL</sequence>
<protein>
    <submittedName>
        <fullName evidence="1">Uncharacterized protein</fullName>
    </submittedName>
</protein>
<evidence type="ECO:0000313" key="1">
    <source>
        <dbReference type="EMBL" id="KAL0149330.1"/>
    </source>
</evidence>